<name>A0ABQ2DTX5_9MICC</name>
<gene>
    <name evidence="2" type="ORF">GCM10007173_34060</name>
</gene>
<dbReference type="InterPro" id="IPR041581">
    <property type="entry name" value="Glyoxalase_6"/>
</dbReference>
<dbReference type="CDD" id="cd06587">
    <property type="entry name" value="VOC"/>
    <property type="match status" value="1"/>
</dbReference>
<dbReference type="RefSeq" id="WP_188687277.1">
    <property type="nucleotide sequence ID" value="NZ_BMKX01000011.1"/>
</dbReference>
<dbReference type="PANTHER" id="PTHR35908">
    <property type="entry name" value="HYPOTHETICAL FUSION PROTEIN"/>
    <property type="match status" value="1"/>
</dbReference>
<dbReference type="Proteomes" id="UP000606115">
    <property type="component" value="Unassembled WGS sequence"/>
</dbReference>
<reference evidence="3" key="1">
    <citation type="journal article" date="2019" name="Int. J. Syst. Evol. Microbiol.">
        <title>The Global Catalogue of Microorganisms (GCM) 10K type strain sequencing project: providing services to taxonomists for standard genome sequencing and annotation.</title>
        <authorList>
            <consortium name="The Broad Institute Genomics Platform"/>
            <consortium name="The Broad Institute Genome Sequencing Center for Infectious Disease"/>
            <person name="Wu L."/>
            <person name="Ma J."/>
        </authorList>
    </citation>
    <scope>NUCLEOTIDE SEQUENCE [LARGE SCALE GENOMIC DNA]</scope>
    <source>
        <strain evidence="3">CGMCC 1.3685</strain>
    </source>
</reference>
<dbReference type="GeneID" id="303305738"/>
<organism evidence="2 3">
    <name type="scientific">Glutamicibacter ardleyensis</name>
    <dbReference type="NCBI Taxonomy" id="225894"/>
    <lineage>
        <taxon>Bacteria</taxon>
        <taxon>Bacillati</taxon>
        <taxon>Actinomycetota</taxon>
        <taxon>Actinomycetes</taxon>
        <taxon>Micrococcales</taxon>
        <taxon>Micrococcaceae</taxon>
        <taxon>Glutamicibacter</taxon>
    </lineage>
</organism>
<dbReference type="Gene3D" id="3.10.180.10">
    <property type="entry name" value="2,3-Dihydroxybiphenyl 1,2-Dioxygenase, domain 1"/>
    <property type="match status" value="1"/>
</dbReference>
<evidence type="ECO:0000313" key="2">
    <source>
        <dbReference type="EMBL" id="GGJ72291.1"/>
    </source>
</evidence>
<keyword evidence="3" id="KW-1185">Reference proteome</keyword>
<proteinExistence type="predicted"/>
<evidence type="ECO:0000313" key="3">
    <source>
        <dbReference type="Proteomes" id="UP000606115"/>
    </source>
</evidence>
<accession>A0ABQ2DTX5</accession>
<dbReference type="Pfam" id="PF18029">
    <property type="entry name" value="Glyoxalase_6"/>
    <property type="match status" value="1"/>
</dbReference>
<evidence type="ECO:0000259" key="1">
    <source>
        <dbReference type="Pfam" id="PF18029"/>
    </source>
</evidence>
<dbReference type="SUPFAM" id="SSF54593">
    <property type="entry name" value="Glyoxalase/Bleomycin resistance protein/Dihydroxybiphenyl dioxygenase"/>
    <property type="match status" value="1"/>
</dbReference>
<sequence length="123" mass="13579">MSCRFAELAIDCKNPVLIARFWAEALDFSVLSEEAGLVTIGPAEKASLGPHPVLTFAQVPEEKSAKNRLHIDVRPIACTQDEEVERLLSLGATYPEADARDVSWVILLDPEGNEFCVLRSQEL</sequence>
<comment type="caution">
    <text evidence="2">The sequence shown here is derived from an EMBL/GenBank/DDBJ whole genome shotgun (WGS) entry which is preliminary data.</text>
</comment>
<dbReference type="PANTHER" id="PTHR35908:SF1">
    <property type="entry name" value="CONSERVED PROTEIN"/>
    <property type="match status" value="1"/>
</dbReference>
<protein>
    <recommendedName>
        <fullName evidence="1">Glyoxalase-like domain-containing protein</fullName>
    </recommendedName>
</protein>
<dbReference type="EMBL" id="BMKX01000011">
    <property type="protein sequence ID" value="GGJ72291.1"/>
    <property type="molecule type" value="Genomic_DNA"/>
</dbReference>
<feature type="domain" description="Glyoxalase-like" evidence="1">
    <location>
        <begin position="8"/>
        <end position="118"/>
    </location>
</feature>
<dbReference type="InterPro" id="IPR029068">
    <property type="entry name" value="Glyas_Bleomycin-R_OHBP_Dase"/>
</dbReference>